<gene>
    <name evidence="1" type="ORF">FBZ96_105575</name>
</gene>
<evidence type="ECO:0000313" key="1">
    <source>
        <dbReference type="EMBL" id="TWA98897.1"/>
    </source>
</evidence>
<proteinExistence type="predicted"/>
<dbReference type="RefSeq" id="WP_145665390.1">
    <property type="nucleotide sequence ID" value="NZ_VITK01000005.1"/>
</dbReference>
<organism evidence="1 2">
    <name type="scientific">Bradyrhizobium stylosanthis</name>
    <dbReference type="NCBI Taxonomy" id="1803665"/>
    <lineage>
        <taxon>Bacteria</taxon>
        <taxon>Pseudomonadati</taxon>
        <taxon>Pseudomonadota</taxon>
        <taxon>Alphaproteobacteria</taxon>
        <taxon>Hyphomicrobiales</taxon>
        <taxon>Nitrobacteraceae</taxon>
        <taxon>Bradyrhizobium</taxon>
    </lineage>
</organism>
<name>A0A560DP48_9BRAD</name>
<dbReference type="Proteomes" id="UP000319949">
    <property type="component" value="Unassembled WGS sequence"/>
</dbReference>
<evidence type="ECO:0000313" key="2">
    <source>
        <dbReference type="Proteomes" id="UP000319949"/>
    </source>
</evidence>
<dbReference type="STRING" id="1803665.GCA_001641335_05367"/>
<dbReference type="OrthoDB" id="8256148at2"/>
<keyword evidence="2" id="KW-1185">Reference proteome</keyword>
<protein>
    <submittedName>
        <fullName evidence="1">Uncharacterized protein</fullName>
    </submittedName>
</protein>
<comment type="caution">
    <text evidence="1">The sequence shown here is derived from an EMBL/GenBank/DDBJ whole genome shotgun (WGS) entry which is preliminary data.</text>
</comment>
<accession>A0A560DP48</accession>
<reference evidence="1 2" key="1">
    <citation type="submission" date="2019-06" db="EMBL/GenBank/DDBJ databases">
        <title>Genomic Encyclopedia of Type Strains, Phase IV (KMG-V): Genome sequencing to study the core and pangenomes of soil and plant-associated prokaryotes.</title>
        <authorList>
            <person name="Whitman W."/>
        </authorList>
    </citation>
    <scope>NUCLEOTIDE SEQUENCE [LARGE SCALE GENOMIC DNA]</scope>
    <source>
        <strain evidence="1 2">BR 510</strain>
    </source>
</reference>
<dbReference type="EMBL" id="VITK01000005">
    <property type="protein sequence ID" value="TWA98897.1"/>
    <property type="molecule type" value="Genomic_DNA"/>
</dbReference>
<dbReference type="AlphaFoldDB" id="A0A560DP48"/>
<sequence length="59" mass="6378">MTPATAHSISRAPSPAVAARTDSLTRYLMVIGSPRDYLRGEPAARRMAVLPRMFGPDGH</sequence>